<gene>
    <name evidence="7" type="ORF">BN850_0104720</name>
</gene>
<dbReference type="PANTHER" id="PTHR23502">
    <property type="entry name" value="MAJOR FACILITATOR SUPERFAMILY"/>
    <property type="match status" value="1"/>
</dbReference>
<comment type="subcellular location">
    <subcellularLocation>
        <location evidence="1">Membrane</location>
        <topology evidence="1">Multi-pass membrane protein</topology>
    </subcellularLocation>
</comment>
<organism evidence="7">
    <name type="scientific">Fusarium clavum</name>
    <dbReference type="NCBI Taxonomy" id="2594811"/>
    <lineage>
        <taxon>Eukaryota</taxon>
        <taxon>Fungi</taxon>
        <taxon>Dikarya</taxon>
        <taxon>Ascomycota</taxon>
        <taxon>Pezizomycotina</taxon>
        <taxon>Sordariomycetes</taxon>
        <taxon>Hypocreomycetidae</taxon>
        <taxon>Hypocreales</taxon>
        <taxon>Nectriaceae</taxon>
        <taxon>Fusarium</taxon>
        <taxon>Fusarium incarnatum-equiseti species complex</taxon>
    </lineage>
</organism>
<reference evidence="7" key="1">
    <citation type="submission" date="2013-05" db="EMBL/GenBank/DDBJ databases">
        <title>Draft genome sequences of six wheat associated Fusarium spp. isolates.</title>
        <authorList>
            <person name="Moolhuijzen P.M."/>
            <person name="Manners J.M."/>
            <person name="Wilcox S."/>
            <person name="Bellgard M.I."/>
            <person name="Gardiner D.M."/>
        </authorList>
    </citation>
    <scope>NUCLEOTIDE SEQUENCE</scope>
    <source>
        <strain evidence="7">CS3069</strain>
    </source>
</reference>
<comment type="caution">
    <text evidence="7">The sequence shown here is derived from an EMBL/GenBank/DDBJ whole genome shotgun (WGS) entry which is preliminary data.</text>
</comment>
<keyword evidence="5" id="KW-0325">Glycoprotein</keyword>
<proteinExistence type="predicted"/>
<evidence type="ECO:0000256" key="4">
    <source>
        <dbReference type="ARBA" id="ARBA00023136"/>
    </source>
</evidence>
<sequence length="125" mass="13500">MTRSYSDVVPGTVLLVDFDGTADAPHARDIVLVPTPSEDPDDPLNWSPWRKTLLLTTICVYCLSVGIASAAIYSILVPISVATGLTVGDLNTGTGYMFLLLGWGCLIWQPLAQKYGSGLFIFFLC</sequence>
<dbReference type="AlphaFoldDB" id="A0A090MDN6"/>
<dbReference type="EMBL" id="CBMI010003440">
    <property type="protein sequence ID" value="CEG05268.1"/>
    <property type="molecule type" value="Genomic_DNA"/>
</dbReference>
<keyword evidence="3 6" id="KW-1133">Transmembrane helix</keyword>
<feature type="transmembrane region" description="Helical" evidence="6">
    <location>
        <begin position="53"/>
        <end position="76"/>
    </location>
</feature>
<keyword evidence="4 6" id="KW-0472">Membrane</keyword>
<dbReference type="GO" id="GO:0022857">
    <property type="term" value="F:transmembrane transporter activity"/>
    <property type="evidence" value="ECO:0007669"/>
    <property type="project" value="TreeGrafter"/>
</dbReference>
<dbReference type="GO" id="GO:0005886">
    <property type="term" value="C:plasma membrane"/>
    <property type="evidence" value="ECO:0007669"/>
    <property type="project" value="TreeGrafter"/>
</dbReference>
<accession>A0A090MDN6</accession>
<dbReference type="InterPro" id="IPR036259">
    <property type="entry name" value="MFS_trans_sf"/>
</dbReference>
<evidence type="ECO:0000256" key="6">
    <source>
        <dbReference type="SAM" id="Phobius"/>
    </source>
</evidence>
<feature type="transmembrane region" description="Helical" evidence="6">
    <location>
        <begin position="96"/>
        <end position="112"/>
    </location>
</feature>
<evidence type="ECO:0000313" key="7">
    <source>
        <dbReference type="EMBL" id="CEG05268.1"/>
    </source>
</evidence>
<evidence type="ECO:0000256" key="3">
    <source>
        <dbReference type="ARBA" id="ARBA00022989"/>
    </source>
</evidence>
<evidence type="ECO:0000256" key="2">
    <source>
        <dbReference type="ARBA" id="ARBA00022692"/>
    </source>
</evidence>
<name>A0A090MDN6_9HYPO</name>
<evidence type="ECO:0000256" key="1">
    <source>
        <dbReference type="ARBA" id="ARBA00004141"/>
    </source>
</evidence>
<keyword evidence="2 6" id="KW-0812">Transmembrane</keyword>
<protein>
    <submittedName>
        <fullName evidence="7">WGS project CBMI000000000 data, contig CS3069_c003442</fullName>
    </submittedName>
</protein>
<evidence type="ECO:0000256" key="5">
    <source>
        <dbReference type="ARBA" id="ARBA00023180"/>
    </source>
</evidence>
<dbReference type="PANTHER" id="PTHR23502:SF30">
    <property type="entry name" value="TRANSPORTER, PUTATIVE (AFU_ORTHOLOGUE AFUA_8G04702)-RELATED"/>
    <property type="match status" value="1"/>
</dbReference>
<dbReference type="SUPFAM" id="SSF103473">
    <property type="entry name" value="MFS general substrate transporter"/>
    <property type="match status" value="1"/>
</dbReference>